<dbReference type="FunCoup" id="A0A2K1JY96">
    <property type="interactions" value="594"/>
</dbReference>
<proteinExistence type="predicted"/>
<evidence type="ECO:0000313" key="2">
    <source>
        <dbReference type="EMBL" id="PNR46495.1"/>
    </source>
</evidence>
<feature type="compositionally biased region" description="Low complexity" evidence="1">
    <location>
        <begin position="12"/>
        <end position="24"/>
    </location>
</feature>
<dbReference type="Gramene" id="Pp3c10_8520V3.4">
    <property type="protein sequence ID" value="Pp3c10_8520V3.4"/>
    <property type="gene ID" value="Pp3c10_8520"/>
</dbReference>
<dbReference type="RefSeq" id="XP_024386437.1">
    <property type="nucleotide sequence ID" value="XM_024530669.2"/>
</dbReference>
<reference evidence="2 4" key="1">
    <citation type="journal article" date="2008" name="Science">
        <title>The Physcomitrella genome reveals evolutionary insights into the conquest of land by plants.</title>
        <authorList>
            <person name="Rensing S."/>
            <person name="Lang D."/>
            <person name="Zimmer A."/>
            <person name="Terry A."/>
            <person name="Salamov A."/>
            <person name="Shapiro H."/>
            <person name="Nishiyama T."/>
            <person name="Perroud P.-F."/>
            <person name="Lindquist E."/>
            <person name="Kamisugi Y."/>
            <person name="Tanahashi T."/>
            <person name="Sakakibara K."/>
            <person name="Fujita T."/>
            <person name="Oishi K."/>
            <person name="Shin-I T."/>
            <person name="Kuroki Y."/>
            <person name="Toyoda A."/>
            <person name="Suzuki Y."/>
            <person name="Hashimoto A."/>
            <person name="Yamaguchi K."/>
            <person name="Sugano A."/>
            <person name="Kohara Y."/>
            <person name="Fujiyama A."/>
            <person name="Anterola A."/>
            <person name="Aoki S."/>
            <person name="Ashton N."/>
            <person name="Barbazuk W.B."/>
            <person name="Barker E."/>
            <person name="Bennetzen J."/>
            <person name="Bezanilla M."/>
            <person name="Blankenship R."/>
            <person name="Cho S.H."/>
            <person name="Dutcher S."/>
            <person name="Estelle M."/>
            <person name="Fawcett J.A."/>
            <person name="Gundlach H."/>
            <person name="Hanada K."/>
            <person name="Heyl A."/>
            <person name="Hicks K.A."/>
            <person name="Hugh J."/>
            <person name="Lohr M."/>
            <person name="Mayer K."/>
            <person name="Melkozernov A."/>
            <person name="Murata T."/>
            <person name="Nelson D."/>
            <person name="Pils B."/>
            <person name="Prigge M."/>
            <person name="Reiss B."/>
            <person name="Renner T."/>
            <person name="Rombauts S."/>
            <person name="Rushton P."/>
            <person name="Sanderfoot A."/>
            <person name="Schween G."/>
            <person name="Shiu S.-H."/>
            <person name="Stueber K."/>
            <person name="Theodoulou F.L."/>
            <person name="Tu H."/>
            <person name="Van de Peer Y."/>
            <person name="Verrier P.J."/>
            <person name="Waters E."/>
            <person name="Wood A."/>
            <person name="Yang L."/>
            <person name="Cove D."/>
            <person name="Cuming A."/>
            <person name="Hasebe M."/>
            <person name="Lucas S."/>
            <person name="Mishler D.B."/>
            <person name="Reski R."/>
            <person name="Grigoriev I."/>
            <person name="Quatrano R.S."/>
            <person name="Boore J.L."/>
        </authorList>
    </citation>
    <scope>NUCLEOTIDE SEQUENCE [LARGE SCALE GENOMIC DNA]</scope>
    <source>
        <strain evidence="3 4">cv. Gransden 2004</strain>
    </source>
</reference>
<dbReference type="PANTHER" id="PTHR28309:SF1">
    <property type="entry name" value="REQUIRED FOR EXCISION 1-B DOMAIN-CONTAINING PROTEIN"/>
    <property type="match status" value="1"/>
</dbReference>
<dbReference type="AlphaFoldDB" id="A0A2K1JY96"/>
<dbReference type="PANTHER" id="PTHR28309">
    <property type="entry name" value="REQUIRED FOR EXCISION 1-B DOMAIN-CONTAINING PROTEIN"/>
    <property type="match status" value="1"/>
</dbReference>
<reference evidence="3" key="3">
    <citation type="submission" date="2020-12" db="UniProtKB">
        <authorList>
            <consortium name="EnsemblPlants"/>
        </authorList>
    </citation>
    <scope>IDENTIFICATION</scope>
</reference>
<dbReference type="Proteomes" id="UP000006727">
    <property type="component" value="Chromosome 10"/>
</dbReference>
<dbReference type="KEGG" id="ppp:112287568"/>
<keyword evidence="4" id="KW-1185">Reference proteome</keyword>
<reference evidence="2 4" key="2">
    <citation type="journal article" date="2018" name="Plant J.">
        <title>The Physcomitrella patens chromosome-scale assembly reveals moss genome structure and evolution.</title>
        <authorList>
            <person name="Lang D."/>
            <person name="Ullrich K.K."/>
            <person name="Murat F."/>
            <person name="Fuchs J."/>
            <person name="Jenkins J."/>
            <person name="Haas F.B."/>
            <person name="Piednoel M."/>
            <person name="Gundlach H."/>
            <person name="Van Bel M."/>
            <person name="Meyberg R."/>
            <person name="Vives C."/>
            <person name="Morata J."/>
            <person name="Symeonidi A."/>
            <person name="Hiss M."/>
            <person name="Muchero W."/>
            <person name="Kamisugi Y."/>
            <person name="Saleh O."/>
            <person name="Blanc G."/>
            <person name="Decker E.L."/>
            <person name="van Gessel N."/>
            <person name="Grimwood J."/>
            <person name="Hayes R.D."/>
            <person name="Graham S.W."/>
            <person name="Gunter L.E."/>
            <person name="McDaniel S.F."/>
            <person name="Hoernstein S.N.W."/>
            <person name="Larsson A."/>
            <person name="Li F.W."/>
            <person name="Perroud P.F."/>
            <person name="Phillips J."/>
            <person name="Ranjan P."/>
            <person name="Rokshar D.S."/>
            <person name="Rothfels C.J."/>
            <person name="Schneider L."/>
            <person name="Shu S."/>
            <person name="Stevenson D.W."/>
            <person name="Thummler F."/>
            <person name="Tillich M."/>
            <person name="Villarreal Aguilar J.C."/>
            <person name="Widiez T."/>
            <person name="Wong G.K."/>
            <person name="Wymore A."/>
            <person name="Zhang Y."/>
            <person name="Zimmer A.D."/>
            <person name="Quatrano R.S."/>
            <person name="Mayer K.F.X."/>
            <person name="Goodstein D."/>
            <person name="Casacuberta J.M."/>
            <person name="Vandepoele K."/>
            <person name="Reski R."/>
            <person name="Cuming A.C."/>
            <person name="Tuskan G.A."/>
            <person name="Maumus F."/>
            <person name="Salse J."/>
            <person name="Schmutz J."/>
            <person name="Rensing S.A."/>
        </authorList>
    </citation>
    <scope>NUCLEOTIDE SEQUENCE [LARGE SCALE GENOMIC DNA]</scope>
    <source>
        <strain evidence="3 4">cv. Gransden 2004</strain>
    </source>
</reference>
<evidence type="ECO:0000256" key="1">
    <source>
        <dbReference type="SAM" id="MobiDB-lite"/>
    </source>
</evidence>
<gene>
    <name evidence="3" type="primary">LOC112287568</name>
    <name evidence="2" type="ORF">PHYPA_013614</name>
</gene>
<sequence>MEMNAQAHGESRQSQQSASEDSSSVLRQVESCAASNLSSHESVPKPGSQQLLVEFLKVQERRAGLYSTLQAGFADYLKSGSELSFQQLCGRITTDFNDCSRQVIDIQAALRGPEIARQDLADILQDVQAQEKQNLKMTATLQLLRKAGRPSDRAQAHAGKKVQHHLCSHGHEEESALELAESDAEYDAAYKEATQALQEARTTIHEYMEEVRYELASNSMA</sequence>
<name>A0A2K1JY96_PHYPA</name>
<evidence type="ECO:0000313" key="4">
    <source>
        <dbReference type="Proteomes" id="UP000006727"/>
    </source>
</evidence>
<dbReference type="EMBL" id="ABEU02000010">
    <property type="protein sequence ID" value="PNR46495.1"/>
    <property type="molecule type" value="Genomic_DNA"/>
</dbReference>
<dbReference type="Pfam" id="PF14966">
    <property type="entry name" value="DNA_repr_REX1B"/>
    <property type="match status" value="1"/>
</dbReference>
<dbReference type="EnsemblPlants" id="Pp3c10_8520V3.4">
    <property type="protein sequence ID" value="Pp3c10_8520V3.4"/>
    <property type="gene ID" value="Pp3c10_8520"/>
</dbReference>
<dbReference type="InterPro" id="IPR039491">
    <property type="entry name" value="REX1-B"/>
</dbReference>
<feature type="compositionally biased region" description="Polar residues" evidence="1">
    <location>
        <begin position="33"/>
        <end position="45"/>
    </location>
</feature>
<dbReference type="Gramene" id="Pp3c10_8520V3.1">
    <property type="protein sequence ID" value="Pp3c10_8520V3.1"/>
    <property type="gene ID" value="Pp3c10_8520"/>
</dbReference>
<accession>A0A2K1JY96</accession>
<protein>
    <submittedName>
        <fullName evidence="2 3">Uncharacterized protein</fullName>
    </submittedName>
</protein>
<dbReference type="PaxDb" id="3218-PP1S58_151V6.1"/>
<organism evidence="2">
    <name type="scientific">Physcomitrium patens</name>
    <name type="common">Spreading-leaved earth moss</name>
    <name type="synonym">Physcomitrella patens</name>
    <dbReference type="NCBI Taxonomy" id="3218"/>
    <lineage>
        <taxon>Eukaryota</taxon>
        <taxon>Viridiplantae</taxon>
        <taxon>Streptophyta</taxon>
        <taxon>Embryophyta</taxon>
        <taxon>Bryophyta</taxon>
        <taxon>Bryophytina</taxon>
        <taxon>Bryopsida</taxon>
        <taxon>Funariidae</taxon>
        <taxon>Funariales</taxon>
        <taxon>Funariaceae</taxon>
        <taxon>Physcomitrium</taxon>
    </lineage>
</organism>
<dbReference type="EnsemblPlants" id="Pp3c10_8520V3.1">
    <property type="protein sequence ID" value="Pp3c10_8520V3.1"/>
    <property type="gene ID" value="Pp3c10_8520"/>
</dbReference>
<dbReference type="OrthoDB" id="434723at2759"/>
<evidence type="ECO:0000313" key="3">
    <source>
        <dbReference type="EnsemblPlants" id="Pp3c10_8520V3.1"/>
    </source>
</evidence>
<feature type="region of interest" description="Disordered" evidence="1">
    <location>
        <begin position="1"/>
        <end position="45"/>
    </location>
</feature>
<dbReference type="GeneID" id="112287568"/>
<dbReference type="OMA" id="LCNEITV"/>